<dbReference type="RefSeq" id="WP_133166750.1">
    <property type="nucleotide sequence ID" value="NZ_PVUF01000016.1"/>
</dbReference>
<protein>
    <submittedName>
        <fullName evidence="1">Uncharacterized protein</fullName>
    </submittedName>
</protein>
<dbReference type="OrthoDB" id="7811413at2"/>
<comment type="caution">
    <text evidence="1">The sequence shown here is derived from an EMBL/GenBank/DDBJ whole genome shotgun (WGS) entry which is preliminary data.</text>
</comment>
<evidence type="ECO:0000313" key="1">
    <source>
        <dbReference type="EMBL" id="PRZ45310.1"/>
    </source>
</evidence>
<sequence length="370" mass="41326">MASLIGLGSRQLELVGFSAMDERNIRLHFEGPRTAGHTLPAQVMVRALDNIQQIVYLLAKQERGDVMKQRARVSREVEKTFALICQIPESGGYALPQEIGDPSEDFFNEDEIKSVANKFTLLTEAIEAGNVTDVSQVVPDHVYRSAILKRYKAAQPPKRSGLILSIEDYKQRCLLGGKDALDKIENIEAAGKVHELGETPGYLIGTLVKMDFVQRSLSLKLLSGRTVQAFYQDDFEPTLLENARGQIQIHGNIQYDEKSDPTLVSDVDDVTELDLSTITVKNFEHNDGYLSVYPPLSFEIELDEESGFLSTSGDFGILVCAETRSALEDEIDEALKMLWIEYAQEKDKALSPKAIELAKELRKRISENLS</sequence>
<dbReference type="AlphaFoldDB" id="A0A2T1A9N5"/>
<evidence type="ECO:0000313" key="2">
    <source>
        <dbReference type="Proteomes" id="UP000237718"/>
    </source>
</evidence>
<accession>A0A2T1A9N5</accession>
<dbReference type="EMBL" id="PVUF01000016">
    <property type="protein sequence ID" value="PRZ45310.1"/>
    <property type="molecule type" value="Genomic_DNA"/>
</dbReference>
<dbReference type="Proteomes" id="UP000237718">
    <property type="component" value="Unassembled WGS sequence"/>
</dbReference>
<organism evidence="1 2">
    <name type="scientific">Tritonibacter scottomollicae</name>
    <name type="common">Epibacterium scottomollicae</name>
    <dbReference type="NCBI Taxonomy" id="483013"/>
    <lineage>
        <taxon>Bacteria</taxon>
        <taxon>Pseudomonadati</taxon>
        <taxon>Pseudomonadota</taxon>
        <taxon>Alphaproteobacteria</taxon>
        <taxon>Rhodobacterales</taxon>
        <taxon>Paracoccaceae</taxon>
        <taxon>Tritonibacter</taxon>
    </lineage>
</organism>
<name>A0A2T1A9N5_TRISK</name>
<gene>
    <name evidence="1" type="ORF">CLV89_11656</name>
</gene>
<reference evidence="1 2" key="1">
    <citation type="submission" date="2018-03" db="EMBL/GenBank/DDBJ databases">
        <title>Genomic Encyclopedia of Archaeal and Bacterial Type Strains, Phase II (KMG-II): from individual species to whole genera.</title>
        <authorList>
            <person name="Goeker M."/>
        </authorList>
    </citation>
    <scope>NUCLEOTIDE SEQUENCE [LARGE SCALE GENOMIC DNA]</scope>
    <source>
        <strain evidence="1 2">DSM 25328</strain>
    </source>
</reference>
<proteinExistence type="predicted"/>